<dbReference type="OrthoDB" id="4149784at2"/>
<dbReference type="Gene3D" id="1.25.40.10">
    <property type="entry name" value="Tetratricopeptide repeat domain"/>
    <property type="match status" value="1"/>
</dbReference>
<dbReference type="EMBL" id="RBWU01000002">
    <property type="protein sequence ID" value="RKS77158.1"/>
    <property type="molecule type" value="Genomic_DNA"/>
</dbReference>
<sequence>MGGFAEQDDPDAGWGAVHASLNRYAEQGGAANLAAAIDALRGHAEPGGEEHGALANLTLGILLLLRIMPEGMMTLGEPDAASALRLFSDWTPLKDDAARGDLKEGIFRLRRGLDDDHLPAGARPLGRMCLGTALMLRAGLGMEGTDASADFGQALSLIREAQSAGSLPDSIAGIRPHGLLQTLTGLTAGKLAADERERGIDPAIVRARLETSLDALGKAQAELADHAFGAFVASELGATLAQRAVITGQVNDLDKAWKQVSDALAEMDRSDHLLHGHPVHDDVLRTLAGLAVSNAAYTFEPARIDELVELSARVRKRTVSSDPRVKARDDFLAGMIWMLRSLRDGSRADESVAIEHLRKAAEGIHPDDDLALSVVGVLGALLFDRHGRKGGFDDAAAAGLYFETAARVLREREDGERGLGSLEEVAVLGLGTYVRVVRGWRVRDADLVEAALADLRPLAAGLPDDHAWRAVVRTALGIGTIARAVLRRESEGIGVGAGILAEEAERAAAGVSEGSMPGRMAALVADTAGRLMRGGGALAAWAIISDDGPRLDRAIELIELSLDERLAAGHPAPATPARLHWALAVARLVRRDRLRGLGQDAQDDLWSALASLERARELTDGHPGDPARAAVLQRLARLYREIGDTDRATDAGMAAMRAHGQDVLVQSDPESALTVARGAAPLARAMAAWCLAVGRHEDAVAALELGRGLVLHVATETRTLPEVLKPIRPDLAERWQVELASAPSTAAWENNGEETPATELLGELLQSEPPNDLRSQTVEVLNDQVRTAPSIESIARALRLVDTDALAYLIRDPDGTAGALVIRATGTTSWVPLPALKDDGAGTLAEFVSAADAVRMATADDAAVARRDAAIGALCGWAGAAFRPLLDEVLGWGLAGTPRLTLVPYGDLGLVPWHAATLGADGRRVVLHEAVITYAVSARQLIDVAGRRGPDPDAPRVFVANPSGDHFFWNARAVGGLVKHYYPSAVRYGRPRGTADGAGTPDEVLSWLPGGTRSPVASVLHFGCHAAAIQPAARSYLELAGGKRLEVRRILHLARNRRPGKPGGLIILCACSSDHARQDYDEALTPATALLESGAATVIGARWEVFDRPTALLIFTFHHHLHEGHAPAEALRLAQLWMLDRQRRPPPTMPPMLADESASDDLANPATWGAFVLLGAPSPAIPEEHDPR</sequence>
<evidence type="ECO:0000259" key="1">
    <source>
        <dbReference type="Pfam" id="PF12770"/>
    </source>
</evidence>
<name>A0A495QUM6_9ACTN</name>
<dbReference type="InterPro" id="IPR011990">
    <property type="entry name" value="TPR-like_helical_dom_sf"/>
</dbReference>
<evidence type="ECO:0000313" key="3">
    <source>
        <dbReference type="Proteomes" id="UP000274601"/>
    </source>
</evidence>
<dbReference type="RefSeq" id="WP_121434383.1">
    <property type="nucleotide sequence ID" value="NZ_RBWU01000002.1"/>
</dbReference>
<gene>
    <name evidence="2" type="ORF">BZB76_2533</name>
</gene>
<dbReference type="InterPro" id="IPR024983">
    <property type="entry name" value="CHAT_dom"/>
</dbReference>
<reference evidence="2 3" key="1">
    <citation type="submission" date="2018-10" db="EMBL/GenBank/DDBJ databases">
        <title>Genomic Encyclopedia of Archaeal and Bacterial Type Strains, Phase II (KMG-II): from individual species to whole genera.</title>
        <authorList>
            <person name="Goeker M."/>
        </authorList>
    </citation>
    <scope>NUCLEOTIDE SEQUENCE [LARGE SCALE GENOMIC DNA]</scope>
    <source>
        <strain evidence="2 3">DSM 43383</strain>
    </source>
</reference>
<keyword evidence="3" id="KW-1185">Reference proteome</keyword>
<evidence type="ECO:0000313" key="2">
    <source>
        <dbReference type="EMBL" id="RKS77158.1"/>
    </source>
</evidence>
<organism evidence="2 3">
    <name type="scientific">Actinomadura pelletieri DSM 43383</name>
    <dbReference type="NCBI Taxonomy" id="1120940"/>
    <lineage>
        <taxon>Bacteria</taxon>
        <taxon>Bacillati</taxon>
        <taxon>Actinomycetota</taxon>
        <taxon>Actinomycetes</taxon>
        <taxon>Streptosporangiales</taxon>
        <taxon>Thermomonosporaceae</taxon>
        <taxon>Actinomadura</taxon>
    </lineage>
</organism>
<feature type="domain" description="CHAT" evidence="1">
    <location>
        <begin position="884"/>
        <end position="1175"/>
    </location>
</feature>
<accession>A0A495QUM6</accession>
<dbReference type="Proteomes" id="UP000274601">
    <property type="component" value="Unassembled WGS sequence"/>
</dbReference>
<dbReference type="Pfam" id="PF12770">
    <property type="entry name" value="CHAT"/>
    <property type="match status" value="1"/>
</dbReference>
<proteinExistence type="predicted"/>
<dbReference type="AlphaFoldDB" id="A0A495QUM6"/>
<comment type="caution">
    <text evidence="2">The sequence shown here is derived from an EMBL/GenBank/DDBJ whole genome shotgun (WGS) entry which is preliminary data.</text>
</comment>
<protein>
    <submittedName>
        <fullName evidence="2">CHAT domain-containing protein</fullName>
    </submittedName>
</protein>